<dbReference type="PROSITE" id="PS00518">
    <property type="entry name" value="ZF_RING_1"/>
    <property type="match status" value="1"/>
</dbReference>
<dbReference type="Pfam" id="PF00643">
    <property type="entry name" value="zf-B_box"/>
    <property type="match status" value="1"/>
</dbReference>
<dbReference type="InterPro" id="IPR017907">
    <property type="entry name" value="Znf_RING_CS"/>
</dbReference>
<dbReference type="PROSITE" id="PS50194">
    <property type="entry name" value="FILAMIN_REPEAT"/>
    <property type="match status" value="1"/>
</dbReference>
<evidence type="ECO:0000256" key="9">
    <source>
        <dbReference type="SAM" id="Coils"/>
    </source>
</evidence>
<dbReference type="InterPro" id="IPR001841">
    <property type="entry name" value="Znf_RING"/>
</dbReference>
<evidence type="ECO:0000256" key="2">
    <source>
        <dbReference type="ARBA" id="ARBA00022723"/>
    </source>
</evidence>
<dbReference type="InterPro" id="IPR000315">
    <property type="entry name" value="Znf_B-box"/>
</dbReference>
<evidence type="ECO:0000256" key="5">
    <source>
        <dbReference type="ARBA" id="ARBA00022833"/>
    </source>
</evidence>
<evidence type="ECO:0000256" key="4">
    <source>
        <dbReference type="ARBA" id="ARBA00022771"/>
    </source>
</evidence>
<dbReference type="InterPro" id="IPR017868">
    <property type="entry name" value="Filamin/ABP280_repeat-like"/>
</dbReference>
<dbReference type="InterPro" id="IPR011042">
    <property type="entry name" value="6-blade_b-propeller_TolB-like"/>
</dbReference>
<dbReference type="OrthoDB" id="252722at2759"/>
<keyword evidence="3" id="KW-0677">Repeat</keyword>
<dbReference type="PROSITE" id="PS51125">
    <property type="entry name" value="NHL"/>
    <property type="match status" value="1"/>
</dbReference>
<sequence length="765" mass="84926">MTTSSSTLVETVSIDYEDFNESFLTCGTCLCMYDGSEHTPKLLPCSHTVCLQCLDRIIATFARDSGQFRCPICRELITIPRGGIQALPPSFLVNQLLDLMAKQRREIVPKCSNHPNQELLFCETCDKVFCNQCTGGNHETSSGFLSEGSDGSNSSTPKHISKFISNDHTVIPFAIAIKRMSEILIYKANECTSKLNDACDAVNLEVDNLDRNANEAYNAVNREFKLVSEALEAERKDVMEAVKKARDEKKKVLEEQLSLINSEKTKVEADIKASQQQIEVRSITKKIADLNCKLDALSMLSEPRENSFIEFHLNNKKVSEGLTKLLSTLGSIKTSKTFPSLCLVTMNSPIAHIENLAKVQAIDYNGSVQSLGGDPISATVWDSSGNEIKSVHLKDNCDGTYDICFTLHLVGTYCLKVLIFGRPIKDMPLFFDVNDHNPPTLSFGSRGTKEKGFMQPCNVAVDTSHGNVYVIDTGNSRIKVLSENLNFVRHITNEGLEGRSVTGICLNGRTSCKSLFVINWRTKTVTELSISSGETLFSFTHQDFQEPIDLAYWKASEEEDDKILVADNGLGTILVFDAKSGEISFSIKPPFPSAIAASSNKAKKSIVSKNNANNINNCQNRIERFRDLTAVCVAPSRGDILVAANSNIFIFDGRGSYLRKIETSEKGRFVGVAADSFGFLLATRSEKAKSFIQVFDFDKGTQYSIIDSYGSKMKRPTGLAVFPNKHVLVVDIGNDCVKKYSEIYDFWFFSSDRWDKNIDLETTQN</sequence>
<dbReference type="PROSITE" id="PS50089">
    <property type="entry name" value="ZF_RING_2"/>
    <property type="match status" value="1"/>
</dbReference>
<dbReference type="InterPro" id="IPR001258">
    <property type="entry name" value="NHL_repeat"/>
</dbReference>
<dbReference type="CDD" id="cd16579">
    <property type="entry name" value="RING-HC_PML_C-V"/>
    <property type="match status" value="1"/>
</dbReference>
<organism evidence="11">
    <name type="scientific">Lepeophtheirus salmonis</name>
    <name type="common">Salmon louse</name>
    <name type="synonym">Caligus salmonis</name>
    <dbReference type="NCBI Taxonomy" id="72036"/>
    <lineage>
        <taxon>Eukaryota</taxon>
        <taxon>Metazoa</taxon>
        <taxon>Ecdysozoa</taxon>
        <taxon>Arthropoda</taxon>
        <taxon>Crustacea</taxon>
        <taxon>Multicrustacea</taxon>
        <taxon>Hexanauplia</taxon>
        <taxon>Copepoda</taxon>
        <taxon>Siphonostomatoida</taxon>
        <taxon>Caligidae</taxon>
        <taxon>Lepeophtheirus</taxon>
    </lineage>
</organism>
<dbReference type="InterPro" id="IPR014756">
    <property type="entry name" value="Ig_E-set"/>
</dbReference>
<feature type="repeat" description="NHL" evidence="8">
    <location>
        <begin position="442"/>
        <end position="484"/>
    </location>
</feature>
<protein>
    <submittedName>
        <fullName evidence="11">Tripartite motifcontaining 2 proteinlike [Nasonia vitripennis]</fullName>
    </submittedName>
</protein>
<dbReference type="SUPFAM" id="SSF101898">
    <property type="entry name" value="NHL repeat"/>
    <property type="match status" value="1"/>
</dbReference>
<evidence type="ECO:0000313" key="11">
    <source>
        <dbReference type="EMBL" id="CDW45430.1"/>
    </source>
</evidence>
<evidence type="ECO:0000256" key="7">
    <source>
        <dbReference type="PROSITE-ProRule" id="PRU00175"/>
    </source>
</evidence>
<dbReference type="InterPro" id="IPR001298">
    <property type="entry name" value="Filamin/ABP280_rpt"/>
</dbReference>
<feature type="repeat" description="Filamin" evidence="6">
    <location>
        <begin position="362"/>
        <end position="433"/>
    </location>
</feature>
<evidence type="ECO:0000256" key="6">
    <source>
        <dbReference type="PROSITE-ProRule" id="PRU00087"/>
    </source>
</evidence>
<dbReference type="AlphaFoldDB" id="A0A0K2V557"/>
<keyword evidence="4 7" id="KW-0863">Zinc-finger</keyword>
<dbReference type="SMART" id="SM00557">
    <property type="entry name" value="IG_FLMN"/>
    <property type="match status" value="1"/>
</dbReference>
<feature type="domain" description="RING-type" evidence="10">
    <location>
        <begin position="26"/>
        <end position="74"/>
    </location>
</feature>
<dbReference type="SUPFAM" id="SSF57850">
    <property type="entry name" value="RING/U-box"/>
    <property type="match status" value="1"/>
</dbReference>
<evidence type="ECO:0000259" key="10">
    <source>
        <dbReference type="PROSITE" id="PS50089"/>
    </source>
</evidence>
<dbReference type="PANTHER" id="PTHR25462:SF285">
    <property type="entry name" value="RING-TYPE DOMAIN-CONTAINING PROTEIN"/>
    <property type="match status" value="1"/>
</dbReference>
<dbReference type="GO" id="GO:0005654">
    <property type="term" value="C:nucleoplasm"/>
    <property type="evidence" value="ECO:0007669"/>
    <property type="project" value="TreeGrafter"/>
</dbReference>
<feature type="non-terminal residue" evidence="11">
    <location>
        <position position="765"/>
    </location>
</feature>
<dbReference type="Gene3D" id="3.30.40.10">
    <property type="entry name" value="Zinc/RING finger domain, C3HC4 (zinc finger)"/>
    <property type="match status" value="1"/>
</dbReference>
<dbReference type="Gene3D" id="2.60.40.10">
    <property type="entry name" value="Immunoglobulins"/>
    <property type="match status" value="1"/>
</dbReference>
<dbReference type="EMBL" id="HACA01028069">
    <property type="protein sequence ID" value="CDW45430.1"/>
    <property type="molecule type" value="Transcribed_RNA"/>
</dbReference>
<dbReference type="SUPFAM" id="SSF81296">
    <property type="entry name" value="E set domains"/>
    <property type="match status" value="1"/>
</dbReference>
<feature type="coiled-coil region" evidence="9">
    <location>
        <begin position="199"/>
        <end position="270"/>
    </location>
</feature>
<dbReference type="Gene3D" id="3.30.160.60">
    <property type="entry name" value="Classic Zinc Finger"/>
    <property type="match status" value="1"/>
</dbReference>
<dbReference type="Gene3D" id="2.120.10.30">
    <property type="entry name" value="TolB, C-terminal domain"/>
    <property type="match status" value="2"/>
</dbReference>
<keyword evidence="5" id="KW-0862">Zinc</keyword>
<dbReference type="InterPro" id="IPR047153">
    <property type="entry name" value="TRIM45/56/19-like"/>
</dbReference>
<evidence type="ECO:0000256" key="8">
    <source>
        <dbReference type="PROSITE-ProRule" id="PRU00504"/>
    </source>
</evidence>
<name>A0A0K2V557_LEPSM</name>
<dbReference type="SUPFAM" id="SSF57845">
    <property type="entry name" value="B-box zinc-binding domain"/>
    <property type="match status" value="1"/>
</dbReference>
<dbReference type="InterPro" id="IPR013783">
    <property type="entry name" value="Ig-like_fold"/>
</dbReference>
<dbReference type="GO" id="GO:0061630">
    <property type="term" value="F:ubiquitin protein ligase activity"/>
    <property type="evidence" value="ECO:0007669"/>
    <property type="project" value="TreeGrafter"/>
</dbReference>
<dbReference type="PANTHER" id="PTHR25462">
    <property type="entry name" value="BONUS, ISOFORM C-RELATED"/>
    <property type="match status" value="1"/>
</dbReference>
<evidence type="ECO:0000256" key="3">
    <source>
        <dbReference type="ARBA" id="ARBA00022737"/>
    </source>
</evidence>
<comment type="similarity">
    <text evidence="1">Belongs to the TRIM/RBCC family.</text>
</comment>
<accession>A0A0K2V557</accession>
<evidence type="ECO:0000256" key="1">
    <source>
        <dbReference type="ARBA" id="ARBA00008518"/>
    </source>
</evidence>
<dbReference type="GO" id="GO:0008270">
    <property type="term" value="F:zinc ion binding"/>
    <property type="evidence" value="ECO:0007669"/>
    <property type="project" value="UniProtKB-KW"/>
</dbReference>
<dbReference type="InterPro" id="IPR013083">
    <property type="entry name" value="Znf_RING/FYVE/PHD"/>
</dbReference>
<reference evidence="11" key="1">
    <citation type="submission" date="2014-05" db="EMBL/GenBank/DDBJ databases">
        <authorList>
            <person name="Chronopoulou M."/>
        </authorList>
    </citation>
    <scope>NUCLEOTIDE SEQUENCE</scope>
    <source>
        <tissue evidence="11">Whole organism</tissue>
    </source>
</reference>
<dbReference type="SMART" id="SM00184">
    <property type="entry name" value="RING"/>
    <property type="match status" value="1"/>
</dbReference>
<proteinExistence type="inferred from homology"/>
<keyword evidence="9" id="KW-0175">Coiled coil</keyword>
<keyword evidence="2" id="KW-0479">Metal-binding</keyword>